<comment type="caution">
    <text evidence="1">The sequence shown here is derived from an EMBL/GenBank/DDBJ whole genome shotgun (WGS) entry which is preliminary data.</text>
</comment>
<dbReference type="AlphaFoldDB" id="A0A3S5BRV3"/>
<name>A0A3S5BRV3_9PLAT</name>
<accession>A0A3S5BRV3</accession>
<dbReference type="Proteomes" id="UP000784294">
    <property type="component" value="Unassembled WGS sequence"/>
</dbReference>
<protein>
    <submittedName>
        <fullName evidence="1">Uncharacterized protein</fullName>
    </submittedName>
</protein>
<keyword evidence="2" id="KW-1185">Reference proteome</keyword>
<organism evidence="1 2">
    <name type="scientific">Protopolystoma xenopodis</name>
    <dbReference type="NCBI Taxonomy" id="117903"/>
    <lineage>
        <taxon>Eukaryota</taxon>
        <taxon>Metazoa</taxon>
        <taxon>Spiralia</taxon>
        <taxon>Lophotrochozoa</taxon>
        <taxon>Platyhelminthes</taxon>
        <taxon>Monogenea</taxon>
        <taxon>Polyopisthocotylea</taxon>
        <taxon>Polystomatidea</taxon>
        <taxon>Polystomatidae</taxon>
        <taxon>Protopolystoma</taxon>
    </lineage>
</organism>
<proteinExistence type="predicted"/>
<dbReference type="EMBL" id="CAAALY010253251">
    <property type="protein sequence ID" value="VEL36814.1"/>
    <property type="molecule type" value="Genomic_DNA"/>
</dbReference>
<reference evidence="1" key="1">
    <citation type="submission" date="2018-11" db="EMBL/GenBank/DDBJ databases">
        <authorList>
            <consortium name="Pathogen Informatics"/>
        </authorList>
    </citation>
    <scope>NUCLEOTIDE SEQUENCE</scope>
</reference>
<evidence type="ECO:0000313" key="1">
    <source>
        <dbReference type="EMBL" id="VEL36814.1"/>
    </source>
</evidence>
<sequence>MVSYFDDVHHTTVESLTRICLGNRTVRRVPSRTNLQSQLLLPSVEMIGSQTGFLPLKGNLSATGGQGMVPFRRNLSAYRLFELRHITLLQRVVWARKILGHVRLQVVVDSLRDGLPTLSLQRLWKLIWTLFCAKTSGHLPVCGAPTPAGLVIAQPSDSTCSVNSTEFLFEPNRPAHSCPTCRPPPGLHSTRPYNRPAALRQHCHVGFFSLDAVANSSADTEAST</sequence>
<gene>
    <name evidence="1" type="ORF">PXEA_LOCUS30254</name>
</gene>
<evidence type="ECO:0000313" key="2">
    <source>
        <dbReference type="Proteomes" id="UP000784294"/>
    </source>
</evidence>